<dbReference type="OrthoDB" id="2328572at2759"/>
<dbReference type="PROSITE" id="PS00463">
    <property type="entry name" value="ZN2_CY6_FUNGAL_1"/>
    <property type="match status" value="1"/>
</dbReference>
<dbReference type="PRINTS" id="PR00755">
    <property type="entry name" value="AFLATOXINBRP"/>
</dbReference>
<dbReference type="GO" id="GO:0008270">
    <property type="term" value="F:zinc ion binding"/>
    <property type="evidence" value="ECO:0007669"/>
    <property type="project" value="InterPro"/>
</dbReference>
<keyword evidence="3" id="KW-0805">Transcription regulation</keyword>
<dbReference type="Proteomes" id="UP000244855">
    <property type="component" value="Unassembled WGS sequence"/>
</dbReference>
<evidence type="ECO:0000259" key="8">
    <source>
        <dbReference type="PROSITE" id="PS50048"/>
    </source>
</evidence>
<feature type="region of interest" description="Disordered" evidence="7">
    <location>
        <begin position="288"/>
        <end position="320"/>
    </location>
</feature>
<dbReference type="InterPro" id="IPR036864">
    <property type="entry name" value="Zn2-C6_fun-type_DNA-bd_sf"/>
</dbReference>
<evidence type="ECO:0000256" key="7">
    <source>
        <dbReference type="SAM" id="MobiDB-lite"/>
    </source>
</evidence>
<dbReference type="GO" id="GO:0045122">
    <property type="term" value="P:aflatoxin biosynthetic process"/>
    <property type="evidence" value="ECO:0007669"/>
    <property type="project" value="InterPro"/>
</dbReference>
<evidence type="ECO:0000313" key="10">
    <source>
        <dbReference type="Proteomes" id="UP000244855"/>
    </source>
</evidence>
<feature type="compositionally biased region" description="Polar residues" evidence="7">
    <location>
        <begin position="215"/>
        <end position="227"/>
    </location>
</feature>
<evidence type="ECO:0000256" key="6">
    <source>
        <dbReference type="ARBA" id="ARBA00023242"/>
    </source>
</evidence>
<dbReference type="EMBL" id="KZ805652">
    <property type="protein sequence ID" value="PVH92742.1"/>
    <property type="molecule type" value="Genomic_DNA"/>
</dbReference>
<dbReference type="CDD" id="cd00067">
    <property type="entry name" value="GAL4"/>
    <property type="match status" value="1"/>
</dbReference>
<dbReference type="SUPFAM" id="SSF57701">
    <property type="entry name" value="Zn2/Cys6 DNA-binding domain"/>
    <property type="match status" value="1"/>
</dbReference>
<evidence type="ECO:0000256" key="3">
    <source>
        <dbReference type="ARBA" id="ARBA00023015"/>
    </source>
</evidence>
<keyword evidence="1" id="KW-0479">Metal-binding</keyword>
<protein>
    <recommendedName>
        <fullName evidence="8">Zn(2)-C6 fungal-type domain-containing protein</fullName>
    </recommendedName>
</protein>
<accession>A0A2V1D410</accession>
<dbReference type="AlphaFoldDB" id="A0A2V1D410"/>
<keyword evidence="4" id="KW-0238">DNA-binding</keyword>
<dbReference type="Pfam" id="PF08493">
    <property type="entry name" value="AflR"/>
    <property type="match status" value="1"/>
</dbReference>
<proteinExistence type="predicted"/>
<keyword evidence="5" id="KW-0804">Transcription</keyword>
<dbReference type="InterPro" id="IPR001138">
    <property type="entry name" value="Zn2Cys6_DnaBD"/>
</dbReference>
<keyword evidence="2" id="KW-0862">Zinc</keyword>
<gene>
    <name evidence="9" type="ORF">DM02DRAFT_619751</name>
</gene>
<keyword evidence="6" id="KW-0539">Nucleus</keyword>
<feature type="region of interest" description="Disordered" evidence="7">
    <location>
        <begin position="208"/>
        <end position="231"/>
    </location>
</feature>
<dbReference type="InterPro" id="IPR051439">
    <property type="entry name" value="XlnR/Xlr1"/>
</dbReference>
<evidence type="ECO:0000256" key="1">
    <source>
        <dbReference type="ARBA" id="ARBA00022723"/>
    </source>
</evidence>
<evidence type="ECO:0000256" key="4">
    <source>
        <dbReference type="ARBA" id="ARBA00023125"/>
    </source>
</evidence>
<dbReference type="GO" id="GO:0000981">
    <property type="term" value="F:DNA-binding transcription factor activity, RNA polymerase II-specific"/>
    <property type="evidence" value="ECO:0007669"/>
    <property type="project" value="InterPro"/>
</dbReference>
<evidence type="ECO:0000256" key="5">
    <source>
        <dbReference type="ARBA" id="ARBA00023163"/>
    </source>
</evidence>
<sequence length="414" mass="45212">MSSVELRSNVRLRQSCDRCSSAKVRCDKKQPACERCINNQLQCSYSESRRHGKQSWQKRVNCERMKAAAAASATTVTTTMTAAMNTPTSMSTGENIWDSSGHDYTINRSTTGRVGSIDVLDATQLWAPNDDFMTDFDINNFTDPPLLVSTAYELSALTYPVTGVSLAETLTTGEGLETTVTSSLLPTTRIHDCEADAISVLRSLHHTSAPDVTPQPGTSSHSNSGSDTADLAPTFDKALTANRAALNGWSELMKCPCARCPHLTFLYVSILSKIIFWYRVAASENIPLSGTTRTSTSGSSNSVSSSSNNSTMQNASLPVPPRVGDFGIRPTVVQVGMLDLDHEDQASVRRIVLLRELRRVEKAIDDIAKVDHTIADDDADEAAYRAVERSTVAISGIREELQELIQKVRGNRWQ</sequence>
<reference evidence="9 10" key="1">
    <citation type="journal article" date="2018" name="Sci. Rep.">
        <title>Comparative genomics provides insights into the lifestyle and reveals functional heterogeneity of dark septate endophytic fungi.</title>
        <authorList>
            <person name="Knapp D.G."/>
            <person name="Nemeth J.B."/>
            <person name="Barry K."/>
            <person name="Hainaut M."/>
            <person name="Henrissat B."/>
            <person name="Johnson J."/>
            <person name="Kuo A."/>
            <person name="Lim J.H.P."/>
            <person name="Lipzen A."/>
            <person name="Nolan M."/>
            <person name="Ohm R.A."/>
            <person name="Tamas L."/>
            <person name="Grigoriev I.V."/>
            <person name="Spatafora J.W."/>
            <person name="Nagy L.G."/>
            <person name="Kovacs G.M."/>
        </authorList>
    </citation>
    <scope>NUCLEOTIDE SEQUENCE [LARGE SCALE GENOMIC DNA]</scope>
    <source>
        <strain evidence="9 10">DSE2036</strain>
    </source>
</reference>
<dbReference type="InterPro" id="IPR013700">
    <property type="entry name" value="AflR"/>
</dbReference>
<dbReference type="Gene3D" id="4.10.240.10">
    <property type="entry name" value="Zn(2)-C6 fungal-type DNA-binding domain"/>
    <property type="match status" value="1"/>
</dbReference>
<dbReference type="GO" id="GO:0005634">
    <property type="term" value="C:nucleus"/>
    <property type="evidence" value="ECO:0007669"/>
    <property type="project" value="InterPro"/>
</dbReference>
<feature type="domain" description="Zn(2)-C6 fungal-type" evidence="8">
    <location>
        <begin position="15"/>
        <end position="45"/>
    </location>
</feature>
<dbReference type="PANTHER" id="PTHR47663:SF1">
    <property type="entry name" value="XYLANOLYTIC TRANSCRIPTIONAL ACTIVATOR XLNR-RELATED"/>
    <property type="match status" value="1"/>
</dbReference>
<name>A0A2V1D410_9PLEO</name>
<organism evidence="9 10">
    <name type="scientific">Periconia macrospinosa</name>
    <dbReference type="NCBI Taxonomy" id="97972"/>
    <lineage>
        <taxon>Eukaryota</taxon>
        <taxon>Fungi</taxon>
        <taxon>Dikarya</taxon>
        <taxon>Ascomycota</taxon>
        <taxon>Pezizomycotina</taxon>
        <taxon>Dothideomycetes</taxon>
        <taxon>Pleosporomycetidae</taxon>
        <taxon>Pleosporales</taxon>
        <taxon>Massarineae</taxon>
        <taxon>Periconiaceae</taxon>
        <taxon>Periconia</taxon>
    </lineage>
</organism>
<dbReference type="PROSITE" id="PS50048">
    <property type="entry name" value="ZN2_CY6_FUNGAL_2"/>
    <property type="match status" value="1"/>
</dbReference>
<dbReference type="SMART" id="SM00066">
    <property type="entry name" value="GAL4"/>
    <property type="match status" value="1"/>
</dbReference>
<dbReference type="PANTHER" id="PTHR47663">
    <property type="entry name" value="XYLANOLYTIC TRANSCRIPTIONAL ACTIVATOR XLNR-RELATED"/>
    <property type="match status" value="1"/>
</dbReference>
<dbReference type="GO" id="GO:0003677">
    <property type="term" value="F:DNA binding"/>
    <property type="evidence" value="ECO:0007669"/>
    <property type="project" value="UniProtKB-KW"/>
</dbReference>
<feature type="compositionally biased region" description="Low complexity" evidence="7">
    <location>
        <begin position="289"/>
        <end position="311"/>
    </location>
</feature>
<keyword evidence="10" id="KW-1185">Reference proteome</keyword>
<evidence type="ECO:0000256" key="2">
    <source>
        <dbReference type="ARBA" id="ARBA00022833"/>
    </source>
</evidence>
<evidence type="ECO:0000313" key="9">
    <source>
        <dbReference type="EMBL" id="PVH92742.1"/>
    </source>
</evidence>
<dbReference type="Pfam" id="PF00172">
    <property type="entry name" value="Zn_clus"/>
    <property type="match status" value="1"/>
</dbReference>